<dbReference type="NCBIfam" id="TIGR01167">
    <property type="entry name" value="LPXTG_anchor"/>
    <property type="match status" value="1"/>
</dbReference>
<feature type="transmembrane region" description="Helical" evidence="13">
    <location>
        <begin position="12"/>
        <end position="32"/>
    </location>
</feature>
<evidence type="ECO:0000256" key="4">
    <source>
        <dbReference type="ARBA" id="ARBA00022525"/>
    </source>
</evidence>
<evidence type="ECO:0000259" key="17">
    <source>
        <dbReference type="Pfam" id="PF18448"/>
    </source>
</evidence>
<dbReference type="Proteomes" id="UP000297014">
    <property type="component" value="Unassembled WGS sequence"/>
</dbReference>
<dbReference type="Gene3D" id="3.20.20.80">
    <property type="entry name" value="Glycosidases"/>
    <property type="match status" value="1"/>
</dbReference>
<keyword evidence="7" id="KW-0136">Cellulose degradation</keyword>
<feature type="domain" description="Gram-positive cocci surface proteins LPxTG" evidence="15">
    <location>
        <begin position="717"/>
        <end position="753"/>
    </location>
</feature>
<feature type="domain" description="Glycoside hydrolase family 5" evidence="14">
    <location>
        <begin position="71"/>
        <end position="350"/>
    </location>
</feature>
<dbReference type="CDD" id="cd14688">
    <property type="entry name" value="bZIP_YAP"/>
    <property type="match status" value="1"/>
</dbReference>
<feature type="compositionally biased region" description="Acidic residues" evidence="12">
    <location>
        <begin position="697"/>
        <end position="707"/>
    </location>
</feature>
<comment type="similarity">
    <text evidence="2">Belongs to the glycosyl hydrolase 5 (cellulase A) family.</text>
</comment>
<evidence type="ECO:0000313" key="18">
    <source>
        <dbReference type="EMBL" id="THG89149.1"/>
    </source>
</evidence>
<evidence type="ECO:0000256" key="13">
    <source>
        <dbReference type="SAM" id="Phobius"/>
    </source>
</evidence>
<keyword evidence="4" id="KW-0964">Secreted</keyword>
<dbReference type="InterPro" id="IPR005102">
    <property type="entry name" value="Carbo-bd_X2"/>
</dbReference>
<feature type="transmembrane region" description="Helical" evidence="13">
    <location>
        <begin position="729"/>
        <end position="750"/>
    </location>
</feature>
<feature type="region of interest" description="Disordered" evidence="12">
    <location>
        <begin position="695"/>
        <end position="715"/>
    </location>
</feature>
<comment type="caution">
    <text evidence="18">The sequence shown here is derived from an EMBL/GenBank/DDBJ whole genome shotgun (WGS) entry which is preliminary data.</text>
</comment>
<dbReference type="GO" id="GO:0030245">
    <property type="term" value="P:cellulose catabolic process"/>
    <property type="evidence" value="ECO:0007669"/>
    <property type="project" value="UniProtKB-KW"/>
</dbReference>
<evidence type="ECO:0000256" key="2">
    <source>
        <dbReference type="ARBA" id="ARBA00005641"/>
    </source>
</evidence>
<dbReference type="InterPro" id="IPR017853">
    <property type="entry name" value="GH"/>
</dbReference>
<evidence type="ECO:0000256" key="9">
    <source>
        <dbReference type="ARBA" id="ARBA00023277"/>
    </source>
</evidence>
<evidence type="ECO:0000256" key="6">
    <source>
        <dbReference type="ARBA" id="ARBA00022801"/>
    </source>
</evidence>
<dbReference type="AlphaFoldDB" id="A0A4S4JZT0"/>
<feature type="domain" description="Endoglucanase B carbohydrate binding" evidence="17">
    <location>
        <begin position="468"/>
        <end position="571"/>
    </location>
</feature>
<evidence type="ECO:0000256" key="12">
    <source>
        <dbReference type="SAM" id="MobiDB-lite"/>
    </source>
</evidence>
<dbReference type="RefSeq" id="WP_003323036.1">
    <property type="nucleotide sequence ID" value="NZ_JALP01000259.1"/>
</dbReference>
<evidence type="ECO:0000256" key="1">
    <source>
        <dbReference type="ARBA" id="ARBA00004168"/>
    </source>
</evidence>
<gene>
    <name evidence="18" type="ORF">AJ85_19460</name>
</gene>
<feature type="domain" description="Carbohydrate binding X2" evidence="16">
    <location>
        <begin position="380"/>
        <end position="464"/>
    </location>
</feature>
<keyword evidence="8" id="KW-0572">Peptidoglycan-anchor</keyword>
<comment type="subcellular location">
    <subcellularLocation>
        <location evidence="1">Secreted</location>
        <location evidence="1">Cell wall</location>
        <topology evidence="1">Peptidoglycan-anchor</topology>
    </subcellularLocation>
</comment>
<dbReference type="InterPro" id="IPR040946">
    <property type="entry name" value="CBM46"/>
</dbReference>
<evidence type="ECO:0000256" key="7">
    <source>
        <dbReference type="ARBA" id="ARBA00023001"/>
    </source>
</evidence>
<evidence type="ECO:0000256" key="10">
    <source>
        <dbReference type="ARBA" id="ARBA00023295"/>
    </source>
</evidence>
<dbReference type="GO" id="GO:0005576">
    <property type="term" value="C:extracellular region"/>
    <property type="evidence" value="ECO:0007669"/>
    <property type="project" value="TreeGrafter"/>
</dbReference>
<keyword evidence="3" id="KW-0134">Cell wall</keyword>
<evidence type="ECO:0000259" key="16">
    <source>
        <dbReference type="Pfam" id="PF03442"/>
    </source>
</evidence>
<evidence type="ECO:0000313" key="19">
    <source>
        <dbReference type="Proteomes" id="UP000297014"/>
    </source>
</evidence>
<dbReference type="OrthoDB" id="9800955at2"/>
<keyword evidence="13" id="KW-0812">Transmembrane</keyword>
<evidence type="ECO:0000256" key="5">
    <source>
        <dbReference type="ARBA" id="ARBA00022729"/>
    </source>
</evidence>
<dbReference type="InterPro" id="IPR001547">
    <property type="entry name" value="Glyco_hydro_5"/>
</dbReference>
<dbReference type="GO" id="GO:0008422">
    <property type="term" value="F:beta-glucosidase activity"/>
    <property type="evidence" value="ECO:0007669"/>
    <property type="project" value="TreeGrafter"/>
</dbReference>
<reference evidence="18 19" key="1">
    <citation type="submission" date="2014-01" db="EMBL/GenBank/DDBJ databases">
        <title>Draft genome sequencing of Bacillus alcalophilus CGMCC 1.3604.</title>
        <authorList>
            <person name="Yang J."/>
            <person name="Diao L."/>
            <person name="Yang S."/>
        </authorList>
    </citation>
    <scope>NUCLEOTIDE SEQUENCE [LARGE SCALE GENOMIC DNA]</scope>
    <source>
        <strain evidence="18 19">CGMCC 1.3604</strain>
    </source>
</reference>
<name>A0A4S4JZT0_ALKAL</name>
<keyword evidence="6" id="KW-0378">Hydrolase</keyword>
<keyword evidence="10" id="KW-0326">Glycosidase</keyword>
<dbReference type="PANTHER" id="PTHR31297:SF41">
    <property type="entry name" value="ENDOGLUCANASE, PUTATIVE (AFU_ORTHOLOGUE AFUA_5G01830)-RELATED"/>
    <property type="match status" value="1"/>
</dbReference>
<dbReference type="InterPro" id="IPR050386">
    <property type="entry name" value="Glycosyl_hydrolase_5"/>
</dbReference>
<protein>
    <submittedName>
        <fullName evidence="18">Peptidase</fullName>
    </submittedName>
</protein>
<dbReference type="InterPro" id="IPR014756">
    <property type="entry name" value="Ig_E-set"/>
</dbReference>
<keyword evidence="5" id="KW-0732">Signal</keyword>
<dbReference type="InterPro" id="IPR019931">
    <property type="entry name" value="LPXTG_anchor"/>
</dbReference>
<evidence type="ECO:0000259" key="15">
    <source>
        <dbReference type="Pfam" id="PF00746"/>
    </source>
</evidence>
<dbReference type="InterPro" id="IPR013783">
    <property type="entry name" value="Ig-like_fold"/>
</dbReference>
<accession>A0A4S4JZT0</accession>
<feature type="compositionally biased region" description="Acidic residues" evidence="12">
    <location>
        <begin position="575"/>
        <end position="602"/>
    </location>
</feature>
<dbReference type="Pfam" id="PF18448">
    <property type="entry name" value="CBM46"/>
    <property type="match status" value="1"/>
</dbReference>
<evidence type="ECO:0000256" key="11">
    <source>
        <dbReference type="ARBA" id="ARBA00023326"/>
    </source>
</evidence>
<evidence type="ECO:0000256" key="3">
    <source>
        <dbReference type="ARBA" id="ARBA00022512"/>
    </source>
</evidence>
<dbReference type="EMBL" id="JALP01000259">
    <property type="protein sequence ID" value="THG89149.1"/>
    <property type="molecule type" value="Genomic_DNA"/>
</dbReference>
<sequence>MNVMEKISRKRLLWKTSMIILASVLVVSMFLVETSFAFNEDKQEMDIQQYVQEMQPGWNLGNTFDAVGKDETAWGNPFVSKELIKEIAAQGFKSIRIPLTFDQRMAEGHDYTIKEDFLNRVTQAVDWSLEEGLYVMINVHHDSWIWLESGMYEEYDESFARFQEIWQQLSAHFKDYPLELMFESINEPRFWGTEEEKRGFLYDLNTSFYDIVRESGGHNDIRPLVLPTLDSSPDHIEELEHLYETIIELDDPYLISTVHFYGFWPFSVNVAGHTHFDNEAKNHIMETFDRVADRFTANGIPVVLGEYGLLGFDTHTGVVQQGEKLKFFEFMIHYAQEKEITHMLWDNGQHFGRTTFEWADQELYDMMRASWETRSATAEANFIYLQSGEDIEDRSLELNLNGNEFVSLLLEGQPLIEGEDYVLNGQQLIVKANLLEELTSADSLGENAVLTATFNQGADWYFKVITYDIPVLENSEGNTSDYVIPAQFNGDALQTMEAIYPDGSAAGPHNWTTFKEFGYAFSPDYEKDEISFPYGRFFDELNDGDVNLTFYFWSGESLSYQLTKKGDEIVGVFVPEDEETPTEPEEENPLPDDLEEENDSVEEDKKEEQIKELQQKVNELQEQISYLLSQIESLDVTAEISEIKSKLKEFERFLEEELNSLEFALALKRIQEIESELNKLKTIIEEWQKEKEKEEELASTINNEDEGSSGGGAVDKKGGDILPNTATNVFNYLLLGGLLFLLGAALTVYLKRRQSFEM</sequence>
<dbReference type="Gene3D" id="2.60.40.10">
    <property type="entry name" value="Immunoglobulins"/>
    <property type="match status" value="1"/>
</dbReference>
<keyword evidence="11" id="KW-0624">Polysaccharide degradation</keyword>
<proteinExistence type="inferred from homology"/>
<dbReference type="Pfam" id="PF00150">
    <property type="entry name" value="Cellulase"/>
    <property type="match status" value="1"/>
</dbReference>
<evidence type="ECO:0000256" key="8">
    <source>
        <dbReference type="ARBA" id="ARBA00023088"/>
    </source>
</evidence>
<keyword evidence="13" id="KW-1133">Transmembrane helix</keyword>
<organism evidence="18 19">
    <name type="scientific">Alkalihalobacillus alcalophilus ATCC 27647 = CGMCC 1.3604</name>
    <dbReference type="NCBI Taxonomy" id="1218173"/>
    <lineage>
        <taxon>Bacteria</taxon>
        <taxon>Bacillati</taxon>
        <taxon>Bacillota</taxon>
        <taxon>Bacilli</taxon>
        <taxon>Bacillales</taxon>
        <taxon>Bacillaceae</taxon>
        <taxon>Alkalihalobacillus</taxon>
    </lineage>
</organism>
<dbReference type="SUPFAM" id="SSF81296">
    <property type="entry name" value="E set domains"/>
    <property type="match status" value="1"/>
</dbReference>
<dbReference type="InterPro" id="IPR018087">
    <property type="entry name" value="Glyco_hydro_5_CS"/>
</dbReference>
<keyword evidence="9" id="KW-0119">Carbohydrate metabolism</keyword>
<dbReference type="Pfam" id="PF03442">
    <property type="entry name" value="CBM_X2"/>
    <property type="match status" value="1"/>
</dbReference>
<dbReference type="PROSITE" id="PS00659">
    <property type="entry name" value="GLYCOSYL_HYDROL_F5"/>
    <property type="match status" value="1"/>
</dbReference>
<dbReference type="Pfam" id="PF00746">
    <property type="entry name" value="Gram_pos_anchor"/>
    <property type="match status" value="1"/>
</dbReference>
<feature type="region of interest" description="Disordered" evidence="12">
    <location>
        <begin position="575"/>
        <end position="605"/>
    </location>
</feature>
<dbReference type="GO" id="GO:0009986">
    <property type="term" value="C:cell surface"/>
    <property type="evidence" value="ECO:0007669"/>
    <property type="project" value="TreeGrafter"/>
</dbReference>
<keyword evidence="13" id="KW-0472">Membrane</keyword>
<evidence type="ECO:0000259" key="14">
    <source>
        <dbReference type="Pfam" id="PF00150"/>
    </source>
</evidence>
<dbReference type="SUPFAM" id="SSF51445">
    <property type="entry name" value="(Trans)glycosidases"/>
    <property type="match status" value="1"/>
</dbReference>
<dbReference type="PANTHER" id="PTHR31297">
    <property type="entry name" value="GLUCAN ENDO-1,6-BETA-GLUCOSIDASE B"/>
    <property type="match status" value="1"/>
</dbReference>